<dbReference type="Proteomes" id="UP001059041">
    <property type="component" value="Unassembled WGS sequence"/>
</dbReference>
<comment type="caution">
    <text evidence="4">The sequence shown here is derived from an EMBL/GenBank/DDBJ whole genome shotgun (WGS) entry which is preliminary data.</text>
</comment>
<evidence type="ECO:0000256" key="2">
    <source>
        <dbReference type="ARBA" id="ARBA00022490"/>
    </source>
</evidence>
<organism evidence="4 5">
    <name type="scientific">Triplophysa rosa</name>
    <name type="common">Cave loach</name>
    <dbReference type="NCBI Taxonomy" id="992332"/>
    <lineage>
        <taxon>Eukaryota</taxon>
        <taxon>Metazoa</taxon>
        <taxon>Chordata</taxon>
        <taxon>Craniata</taxon>
        <taxon>Vertebrata</taxon>
        <taxon>Euteleostomi</taxon>
        <taxon>Actinopterygii</taxon>
        <taxon>Neopterygii</taxon>
        <taxon>Teleostei</taxon>
        <taxon>Ostariophysi</taxon>
        <taxon>Cypriniformes</taxon>
        <taxon>Nemacheilidae</taxon>
        <taxon>Triplophysa</taxon>
    </lineage>
</organism>
<keyword evidence="4" id="KW-0067">ATP-binding</keyword>
<keyword evidence="4" id="KW-0547">Nucleotide-binding</keyword>
<keyword evidence="2" id="KW-0963">Cytoplasm</keyword>
<keyword evidence="4" id="KW-0378">Hydrolase</keyword>
<gene>
    <name evidence="4" type="ORF">IRJ41_009735</name>
</gene>
<dbReference type="GO" id="GO:0005737">
    <property type="term" value="C:cytoplasm"/>
    <property type="evidence" value="ECO:0007669"/>
    <property type="project" value="UniProtKB-SubCell"/>
</dbReference>
<protein>
    <submittedName>
        <fullName evidence="4">Helicase Mov10l1</fullName>
    </submittedName>
</protein>
<reference evidence="4" key="1">
    <citation type="submission" date="2021-02" db="EMBL/GenBank/DDBJ databases">
        <title>Comparative genomics reveals that relaxation of natural selection precedes convergent phenotypic evolution of cavefish.</title>
        <authorList>
            <person name="Peng Z."/>
        </authorList>
    </citation>
    <scope>NUCLEOTIDE SEQUENCE</scope>
    <source>
        <tissue evidence="4">Muscle</tissue>
    </source>
</reference>
<proteinExistence type="predicted"/>
<dbReference type="Pfam" id="PF13086">
    <property type="entry name" value="AAA_11"/>
    <property type="match status" value="1"/>
</dbReference>
<dbReference type="SUPFAM" id="SSF52540">
    <property type="entry name" value="P-loop containing nucleoside triphosphate hydrolases"/>
    <property type="match status" value="1"/>
</dbReference>
<keyword evidence="5" id="KW-1185">Reference proteome</keyword>
<accession>A0A9W7T1W5</accession>
<comment type="subcellular location">
    <subcellularLocation>
        <location evidence="1">Cytoplasm</location>
    </subcellularLocation>
</comment>
<evidence type="ECO:0000313" key="5">
    <source>
        <dbReference type="Proteomes" id="UP001059041"/>
    </source>
</evidence>
<sequence>MPEEVRQYARAGEDIRHASFHRIVVSTCSSAGMMYQIGLRVCHFTHVFLDEAGQATEPETLIPIGLLSGESGQIVLAGDPKQLGPVIKSKVASAFGLGVSFLERLMGLPLYSCGERGYNPKL</sequence>
<dbReference type="EMBL" id="JAFHDT010000641">
    <property type="protein sequence ID" value="KAI7789308.1"/>
    <property type="molecule type" value="Genomic_DNA"/>
</dbReference>
<dbReference type="InterPro" id="IPR027417">
    <property type="entry name" value="P-loop_NTPase"/>
</dbReference>
<feature type="domain" description="DNA2/NAM7 helicase helicase" evidence="3">
    <location>
        <begin position="21"/>
        <end position="90"/>
    </location>
</feature>
<evidence type="ECO:0000313" key="4">
    <source>
        <dbReference type="EMBL" id="KAI7789308.1"/>
    </source>
</evidence>
<dbReference type="OrthoDB" id="6513042at2759"/>
<dbReference type="PANTHER" id="PTHR45418">
    <property type="entry name" value="CANCER/TESTIS ANTIGEN 55"/>
    <property type="match status" value="1"/>
</dbReference>
<evidence type="ECO:0000259" key="3">
    <source>
        <dbReference type="Pfam" id="PF13086"/>
    </source>
</evidence>
<dbReference type="InterPro" id="IPR041677">
    <property type="entry name" value="DNA2/NAM7_AAA_11"/>
</dbReference>
<dbReference type="AlphaFoldDB" id="A0A9W7T1W5"/>
<dbReference type="Gene3D" id="3.40.50.300">
    <property type="entry name" value="P-loop containing nucleotide triphosphate hydrolases"/>
    <property type="match status" value="1"/>
</dbReference>
<dbReference type="GO" id="GO:0004386">
    <property type="term" value="F:helicase activity"/>
    <property type="evidence" value="ECO:0007669"/>
    <property type="project" value="UniProtKB-KW"/>
</dbReference>
<name>A0A9W7T1W5_TRIRA</name>
<dbReference type="PANTHER" id="PTHR45418:SF1">
    <property type="entry name" value="CANCER_TESTIS ANTIGEN 55"/>
    <property type="match status" value="1"/>
</dbReference>
<keyword evidence="4" id="KW-0347">Helicase</keyword>
<evidence type="ECO:0000256" key="1">
    <source>
        <dbReference type="ARBA" id="ARBA00004496"/>
    </source>
</evidence>
<feature type="non-terminal residue" evidence="4">
    <location>
        <position position="122"/>
    </location>
</feature>